<reference evidence="1 2" key="1">
    <citation type="submission" date="2020-10" db="EMBL/GenBank/DDBJ databases">
        <title>Sequencing the genomes of 1000 actinobacteria strains.</title>
        <authorList>
            <person name="Klenk H.-P."/>
        </authorList>
    </citation>
    <scope>NUCLEOTIDE SEQUENCE [LARGE SCALE GENOMIC DNA]</scope>
    <source>
        <strain evidence="1 2">DSM 46661</strain>
    </source>
</reference>
<comment type="caution">
    <text evidence="1">The sequence shown here is derived from an EMBL/GenBank/DDBJ whole genome shotgun (WGS) entry which is preliminary data.</text>
</comment>
<sequence>MPKYARRDSDNVQAIEVRVLLPRNTLVRLMMTMHPRQIQPGLKQKPLTDRDVRGAIDYAMRWLTMSAPHPLLETLDGPDSAERDAALRLYAWIDAELVRLDVFGPQPDEWIDHQLATRGLTLPEEVAHTRLGEALS</sequence>
<dbReference type="Proteomes" id="UP000656548">
    <property type="component" value="Unassembled WGS sequence"/>
</dbReference>
<evidence type="ECO:0000313" key="1">
    <source>
        <dbReference type="EMBL" id="MBE1580444.1"/>
    </source>
</evidence>
<accession>A0ABR9LIC8</accession>
<name>A0ABR9LIC8_9PSEU</name>
<dbReference type="RefSeq" id="WP_192747006.1">
    <property type="nucleotide sequence ID" value="NZ_JADBEJ010000006.1"/>
</dbReference>
<keyword evidence="2" id="KW-1185">Reference proteome</keyword>
<protein>
    <submittedName>
        <fullName evidence="1">Uncharacterized protein</fullName>
    </submittedName>
</protein>
<dbReference type="EMBL" id="JADBEJ010000006">
    <property type="protein sequence ID" value="MBE1580444.1"/>
    <property type="molecule type" value="Genomic_DNA"/>
</dbReference>
<evidence type="ECO:0000313" key="2">
    <source>
        <dbReference type="Proteomes" id="UP000656548"/>
    </source>
</evidence>
<organism evidence="1 2">
    <name type="scientific">Amycolatopsis roodepoortensis</name>
    <dbReference type="NCBI Taxonomy" id="700274"/>
    <lineage>
        <taxon>Bacteria</taxon>
        <taxon>Bacillati</taxon>
        <taxon>Actinomycetota</taxon>
        <taxon>Actinomycetes</taxon>
        <taxon>Pseudonocardiales</taxon>
        <taxon>Pseudonocardiaceae</taxon>
        <taxon>Amycolatopsis</taxon>
    </lineage>
</organism>
<gene>
    <name evidence="1" type="ORF">H4W30_007525</name>
</gene>
<proteinExistence type="predicted"/>